<name>A0A133ZWQ5_9FIRM</name>
<sequence length="74" mass="7790">MDITKIVTDIINKAKADPALLANLTSDPEKTIENLTGIDIPDGQLDAVVNGVKAQITKVGIAGAMDKLGDLFKK</sequence>
<reference evidence="2" key="1">
    <citation type="submission" date="2016-01" db="EMBL/GenBank/DDBJ databases">
        <authorList>
            <person name="Mitreva M."/>
            <person name="Pepin K.H."/>
            <person name="Mihindukulasuriya K.A."/>
            <person name="Fulton R."/>
            <person name="Fronick C."/>
            <person name="O'Laughlin M."/>
            <person name="Miner T."/>
            <person name="Herter B."/>
            <person name="Rosa B.A."/>
            <person name="Cordes M."/>
            <person name="Tomlinson C."/>
            <person name="Wollam A."/>
            <person name="Palsikar V.B."/>
            <person name="Mardis E.R."/>
            <person name="Wilson R.K."/>
        </authorList>
    </citation>
    <scope>NUCLEOTIDE SEQUENCE [LARGE SCALE GENOMIC DNA]</scope>
    <source>
        <strain evidence="2">DNF00896</strain>
    </source>
</reference>
<dbReference type="PATRIC" id="fig|467210.3.peg.836"/>
<gene>
    <name evidence="1" type="ORF">HMPREF1866_00847</name>
</gene>
<dbReference type="RefSeq" id="WP_009447262.1">
    <property type="nucleotide sequence ID" value="NZ_KQ959782.1"/>
</dbReference>
<comment type="caution">
    <text evidence="1">The sequence shown here is derived from an EMBL/GenBank/DDBJ whole genome shotgun (WGS) entry which is preliminary data.</text>
</comment>
<proteinExistence type="predicted"/>
<protein>
    <submittedName>
        <fullName evidence="1">Uncharacterized protein</fullName>
    </submittedName>
</protein>
<dbReference type="STRING" id="467210.HMPREF1866_00847"/>
<dbReference type="OrthoDB" id="2060061at2"/>
<dbReference type="Proteomes" id="UP000070394">
    <property type="component" value="Unassembled WGS sequence"/>
</dbReference>
<keyword evidence="2" id="KW-1185">Reference proteome</keyword>
<dbReference type="EMBL" id="LSDA01000021">
    <property type="protein sequence ID" value="KXB59865.1"/>
    <property type="molecule type" value="Genomic_DNA"/>
</dbReference>
<organism evidence="1 2">
    <name type="scientific">Lachnoanaerobaculum saburreum</name>
    <dbReference type="NCBI Taxonomy" id="467210"/>
    <lineage>
        <taxon>Bacteria</taxon>
        <taxon>Bacillati</taxon>
        <taxon>Bacillota</taxon>
        <taxon>Clostridia</taxon>
        <taxon>Lachnospirales</taxon>
        <taxon>Lachnospiraceae</taxon>
        <taxon>Lachnoanaerobaculum</taxon>
    </lineage>
</organism>
<evidence type="ECO:0000313" key="2">
    <source>
        <dbReference type="Proteomes" id="UP000070394"/>
    </source>
</evidence>
<evidence type="ECO:0000313" key="1">
    <source>
        <dbReference type="EMBL" id="KXB59865.1"/>
    </source>
</evidence>
<accession>A0A133ZWQ5</accession>
<dbReference type="AlphaFoldDB" id="A0A133ZWQ5"/>